<sequence length="134" mass="15284">MLQSTDNTFDDPLSLEGMDTAVVVSRKSCSSVTNYQATSGEQSFTRYASCDHTKLFSCQIRQIRIELLIIFPPQQWIILSGNDGIVTVPIDLQNSLRRSCPLRNKIGHFIVKLCPFNWLMQCIVRVEQFIKLNT</sequence>
<name>A0A9P0KWC0_ACAOB</name>
<reference evidence="1" key="1">
    <citation type="submission" date="2022-03" db="EMBL/GenBank/DDBJ databases">
        <authorList>
            <person name="Sayadi A."/>
        </authorList>
    </citation>
    <scope>NUCLEOTIDE SEQUENCE</scope>
</reference>
<evidence type="ECO:0000313" key="2">
    <source>
        <dbReference type="Proteomes" id="UP001152888"/>
    </source>
</evidence>
<dbReference type="EMBL" id="CAKOFQ010006876">
    <property type="protein sequence ID" value="CAH1979159.1"/>
    <property type="molecule type" value="Genomic_DNA"/>
</dbReference>
<dbReference type="AlphaFoldDB" id="A0A9P0KWC0"/>
<keyword evidence="2" id="KW-1185">Reference proteome</keyword>
<gene>
    <name evidence="1" type="ORF">ACAOBT_LOCUS13324</name>
</gene>
<organism evidence="1 2">
    <name type="scientific">Acanthoscelides obtectus</name>
    <name type="common">Bean weevil</name>
    <name type="synonym">Bruchus obtectus</name>
    <dbReference type="NCBI Taxonomy" id="200917"/>
    <lineage>
        <taxon>Eukaryota</taxon>
        <taxon>Metazoa</taxon>
        <taxon>Ecdysozoa</taxon>
        <taxon>Arthropoda</taxon>
        <taxon>Hexapoda</taxon>
        <taxon>Insecta</taxon>
        <taxon>Pterygota</taxon>
        <taxon>Neoptera</taxon>
        <taxon>Endopterygota</taxon>
        <taxon>Coleoptera</taxon>
        <taxon>Polyphaga</taxon>
        <taxon>Cucujiformia</taxon>
        <taxon>Chrysomeloidea</taxon>
        <taxon>Chrysomelidae</taxon>
        <taxon>Bruchinae</taxon>
        <taxon>Bruchini</taxon>
        <taxon>Acanthoscelides</taxon>
    </lineage>
</organism>
<evidence type="ECO:0000313" key="1">
    <source>
        <dbReference type="EMBL" id="CAH1979159.1"/>
    </source>
</evidence>
<protein>
    <submittedName>
        <fullName evidence="1">Uncharacterized protein</fullName>
    </submittedName>
</protein>
<dbReference type="Proteomes" id="UP001152888">
    <property type="component" value="Unassembled WGS sequence"/>
</dbReference>
<accession>A0A9P0KWC0</accession>
<comment type="caution">
    <text evidence="1">The sequence shown here is derived from an EMBL/GenBank/DDBJ whole genome shotgun (WGS) entry which is preliminary data.</text>
</comment>
<proteinExistence type="predicted"/>